<gene>
    <name evidence="1" type="ORF">ALC57_16773</name>
</gene>
<accession>A0A151IUK1</accession>
<evidence type="ECO:0000313" key="2">
    <source>
        <dbReference type="Proteomes" id="UP000078492"/>
    </source>
</evidence>
<dbReference type="AlphaFoldDB" id="A0A151IUK1"/>
<keyword evidence="2" id="KW-1185">Reference proteome</keyword>
<protein>
    <submittedName>
        <fullName evidence="1">Uncharacterized protein</fullName>
    </submittedName>
</protein>
<reference evidence="1 2" key="1">
    <citation type="submission" date="2015-09" db="EMBL/GenBank/DDBJ databases">
        <title>Trachymyrmex cornetzi WGS genome.</title>
        <authorList>
            <person name="Nygaard S."/>
            <person name="Hu H."/>
            <person name="Boomsma J."/>
            <person name="Zhang G."/>
        </authorList>
    </citation>
    <scope>NUCLEOTIDE SEQUENCE [LARGE SCALE GENOMIC DNA]</scope>
    <source>
        <strain evidence="1">Tcor2-1</strain>
        <tissue evidence="1">Whole body</tissue>
    </source>
</reference>
<organism evidence="1 2">
    <name type="scientific">Trachymyrmex cornetzi</name>
    <dbReference type="NCBI Taxonomy" id="471704"/>
    <lineage>
        <taxon>Eukaryota</taxon>
        <taxon>Metazoa</taxon>
        <taxon>Ecdysozoa</taxon>
        <taxon>Arthropoda</taxon>
        <taxon>Hexapoda</taxon>
        <taxon>Insecta</taxon>
        <taxon>Pterygota</taxon>
        <taxon>Neoptera</taxon>
        <taxon>Endopterygota</taxon>
        <taxon>Hymenoptera</taxon>
        <taxon>Apocrita</taxon>
        <taxon>Aculeata</taxon>
        <taxon>Formicoidea</taxon>
        <taxon>Formicidae</taxon>
        <taxon>Myrmicinae</taxon>
        <taxon>Trachymyrmex</taxon>
    </lineage>
</organism>
<proteinExistence type="predicted"/>
<sequence>MYLALCHPSDIRDLSAKQLQYIPKVVLLRVYGDYIEHVWDKLPKHVKADSEVRTYRRCDENYNQPWQRTHIDGPAPKIKDCSEYLSDGDYELGLAIFETYNTIPNVNESNNKFYFAKDDVEITIPKGSYEVRDINEFLKRAILRKRPRRDALETVDIVRGDNNNNDSDDDGGEYPITLRANYNTMRCEIRCAYRINFDRSNSIGSLLGFSSKRILRPRRWHESDMSINIMNVNVIRVECNVTAGTYSNGKSVHTIHKFSPSVPTGYKISERPAQIIHLPIIARSITDLMVRVVDQNGRLLDFRGEEITVRLHVRATVIKRA</sequence>
<dbReference type="Proteomes" id="UP000078492">
    <property type="component" value="Unassembled WGS sequence"/>
</dbReference>
<dbReference type="EMBL" id="KQ980957">
    <property type="protein sequence ID" value="KYN11072.1"/>
    <property type="molecule type" value="Genomic_DNA"/>
</dbReference>
<name>A0A151IUK1_9HYME</name>
<evidence type="ECO:0000313" key="1">
    <source>
        <dbReference type="EMBL" id="KYN11072.1"/>
    </source>
</evidence>